<dbReference type="Pfam" id="PF00106">
    <property type="entry name" value="adh_short"/>
    <property type="match status" value="1"/>
</dbReference>
<dbReference type="Gene3D" id="3.40.50.720">
    <property type="entry name" value="NAD(P)-binding Rossmann-like Domain"/>
    <property type="match status" value="1"/>
</dbReference>
<keyword evidence="5" id="KW-1185">Reference proteome</keyword>
<evidence type="ECO:0000256" key="2">
    <source>
        <dbReference type="ARBA" id="ARBA00023002"/>
    </source>
</evidence>
<dbReference type="EMBL" id="CP070608">
    <property type="protein sequence ID" value="QSE97095.1"/>
    <property type="molecule type" value="Genomic_DNA"/>
</dbReference>
<dbReference type="InterPro" id="IPR036291">
    <property type="entry name" value="NAD(P)-bd_dom_sf"/>
</dbReference>
<evidence type="ECO:0000313" key="5">
    <source>
        <dbReference type="Proteomes" id="UP000662783"/>
    </source>
</evidence>
<organism evidence="4 5">
    <name type="scientific">Fulvivirga lutea</name>
    <dbReference type="NCBI Taxonomy" id="2810512"/>
    <lineage>
        <taxon>Bacteria</taxon>
        <taxon>Pseudomonadati</taxon>
        <taxon>Bacteroidota</taxon>
        <taxon>Cytophagia</taxon>
        <taxon>Cytophagales</taxon>
        <taxon>Fulvivirgaceae</taxon>
        <taxon>Fulvivirga</taxon>
    </lineage>
</organism>
<dbReference type="GO" id="GO:0016020">
    <property type="term" value="C:membrane"/>
    <property type="evidence" value="ECO:0007669"/>
    <property type="project" value="TreeGrafter"/>
</dbReference>
<dbReference type="RefSeq" id="WP_205721608.1">
    <property type="nucleotide sequence ID" value="NZ_CP070608.1"/>
</dbReference>
<evidence type="ECO:0000313" key="4">
    <source>
        <dbReference type="EMBL" id="QSE97095.1"/>
    </source>
</evidence>
<dbReference type="InterPro" id="IPR002347">
    <property type="entry name" value="SDR_fam"/>
</dbReference>
<dbReference type="AlphaFoldDB" id="A0A974WFL5"/>
<keyword evidence="2" id="KW-0560">Oxidoreductase</keyword>
<dbReference type="SUPFAM" id="SSF51735">
    <property type="entry name" value="NAD(P)-binding Rossmann-fold domains"/>
    <property type="match status" value="1"/>
</dbReference>
<dbReference type="InterPro" id="IPR020904">
    <property type="entry name" value="Sc_DH/Rdtase_CS"/>
</dbReference>
<dbReference type="GO" id="GO:0016491">
    <property type="term" value="F:oxidoreductase activity"/>
    <property type="evidence" value="ECO:0007669"/>
    <property type="project" value="UniProtKB-KW"/>
</dbReference>
<gene>
    <name evidence="4" type="ORF">JR347_16100</name>
</gene>
<dbReference type="PANTHER" id="PTHR44196:SF1">
    <property type="entry name" value="DEHYDROGENASE_REDUCTASE SDR FAMILY MEMBER 7B"/>
    <property type="match status" value="1"/>
</dbReference>
<sequence length="234" mass="26145">MKKIALVTGGTKGIGKALIETFSENGFDIVTCSRSESDLEKLKKEIEDRFKNVLEYSKVDMSKKEEVQKFADEVLKKYPSIDVLINNAGVFIPGQIHEEEEGILEKMIDTNLYSAYHLTRKIVPSMKNNKHGHIFNICSTASFMAYSNGGSYCISKFALLGFSKVLRVEMQEFGVRVTSIMPGATMSASWEGVDIPEERFMPASDVASAVYNAYTMSERTVVEELVLRPQLGDI</sequence>
<dbReference type="Proteomes" id="UP000662783">
    <property type="component" value="Chromosome"/>
</dbReference>
<proteinExistence type="inferred from homology"/>
<name>A0A974WFL5_9BACT</name>
<dbReference type="KEGG" id="fuv:JR347_16100"/>
<dbReference type="PROSITE" id="PS00061">
    <property type="entry name" value="ADH_SHORT"/>
    <property type="match status" value="1"/>
</dbReference>
<evidence type="ECO:0000256" key="3">
    <source>
        <dbReference type="RuleBase" id="RU000363"/>
    </source>
</evidence>
<dbReference type="PRINTS" id="PR00081">
    <property type="entry name" value="GDHRDH"/>
</dbReference>
<dbReference type="PRINTS" id="PR00080">
    <property type="entry name" value="SDRFAMILY"/>
</dbReference>
<comment type="similarity">
    <text evidence="1 3">Belongs to the short-chain dehydrogenases/reductases (SDR) family.</text>
</comment>
<accession>A0A974WFL5</accession>
<evidence type="ECO:0000256" key="1">
    <source>
        <dbReference type="ARBA" id="ARBA00006484"/>
    </source>
</evidence>
<protein>
    <submittedName>
        <fullName evidence="4">SDR family oxidoreductase</fullName>
    </submittedName>
</protein>
<reference evidence="4" key="1">
    <citation type="submission" date="2021-02" db="EMBL/GenBank/DDBJ databases">
        <title>Fulvivirga sp. S481 isolated from sea water.</title>
        <authorList>
            <person name="Bae S.S."/>
            <person name="Baek K."/>
        </authorList>
    </citation>
    <scope>NUCLEOTIDE SEQUENCE</scope>
    <source>
        <strain evidence="4">S481</strain>
    </source>
</reference>
<dbReference type="CDD" id="cd05233">
    <property type="entry name" value="SDR_c"/>
    <property type="match status" value="1"/>
</dbReference>
<dbReference type="PANTHER" id="PTHR44196">
    <property type="entry name" value="DEHYDROGENASE/REDUCTASE SDR FAMILY MEMBER 7B"/>
    <property type="match status" value="1"/>
</dbReference>